<dbReference type="CDD" id="cd00037">
    <property type="entry name" value="CLECT"/>
    <property type="match status" value="1"/>
</dbReference>
<dbReference type="KEGG" id="cvn:111137145"/>
<reference evidence="4" key="1">
    <citation type="submission" date="2025-08" db="UniProtKB">
        <authorList>
            <consortium name="RefSeq"/>
        </authorList>
    </citation>
    <scope>IDENTIFICATION</scope>
    <source>
        <tissue evidence="4">Whole sample</tissue>
    </source>
</reference>
<evidence type="ECO:0000259" key="2">
    <source>
        <dbReference type="PROSITE" id="PS50041"/>
    </source>
</evidence>
<dbReference type="SMART" id="SM00034">
    <property type="entry name" value="CLECT"/>
    <property type="match status" value="1"/>
</dbReference>
<feature type="chain" id="PRO_5034622306" evidence="1">
    <location>
        <begin position="23"/>
        <end position="218"/>
    </location>
</feature>
<dbReference type="RefSeq" id="XP_022344165.1">
    <property type="nucleotide sequence ID" value="XM_022488457.1"/>
</dbReference>
<feature type="signal peptide" evidence="1">
    <location>
        <begin position="1"/>
        <end position="22"/>
    </location>
</feature>
<evidence type="ECO:0000256" key="1">
    <source>
        <dbReference type="SAM" id="SignalP"/>
    </source>
</evidence>
<dbReference type="GeneID" id="111137145"/>
<dbReference type="Gene3D" id="3.10.100.10">
    <property type="entry name" value="Mannose-Binding Protein A, subunit A"/>
    <property type="match status" value="1"/>
</dbReference>
<accession>A0A8B8EVY8</accession>
<dbReference type="InterPro" id="IPR001304">
    <property type="entry name" value="C-type_lectin-like"/>
</dbReference>
<dbReference type="Proteomes" id="UP000694844">
    <property type="component" value="Chromosome 5"/>
</dbReference>
<dbReference type="InterPro" id="IPR050828">
    <property type="entry name" value="C-type_lectin/matrix_domain"/>
</dbReference>
<keyword evidence="3" id="KW-1185">Reference proteome</keyword>
<evidence type="ECO:0000313" key="3">
    <source>
        <dbReference type="Proteomes" id="UP000694844"/>
    </source>
</evidence>
<dbReference type="InterPro" id="IPR016187">
    <property type="entry name" value="CTDL_fold"/>
</dbReference>
<gene>
    <name evidence="4" type="primary">LOC111137145</name>
</gene>
<name>A0A8B8EVY8_CRAVI</name>
<proteinExistence type="predicted"/>
<dbReference type="InterPro" id="IPR016186">
    <property type="entry name" value="C-type_lectin-like/link_sf"/>
</dbReference>
<dbReference type="PANTHER" id="PTHR45710">
    <property type="entry name" value="C-TYPE LECTIN DOMAIN-CONTAINING PROTEIN 180"/>
    <property type="match status" value="1"/>
</dbReference>
<dbReference type="SUPFAM" id="SSF56436">
    <property type="entry name" value="C-type lectin-like"/>
    <property type="match status" value="1"/>
</dbReference>
<dbReference type="AlphaFoldDB" id="A0A8B8EVY8"/>
<organism evidence="3 4">
    <name type="scientific">Crassostrea virginica</name>
    <name type="common">Eastern oyster</name>
    <dbReference type="NCBI Taxonomy" id="6565"/>
    <lineage>
        <taxon>Eukaryota</taxon>
        <taxon>Metazoa</taxon>
        <taxon>Spiralia</taxon>
        <taxon>Lophotrochozoa</taxon>
        <taxon>Mollusca</taxon>
        <taxon>Bivalvia</taxon>
        <taxon>Autobranchia</taxon>
        <taxon>Pteriomorphia</taxon>
        <taxon>Ostreida</taxon>
        <taxon>Ostreoidea</taxon>
        <taxon>Ostreidae</taxon>
        <taxon>Crassostrea</taxon>
    </lineage>
</organism>
<sequence>MSLGILIHVAVFASFGFITTHAGALVNSTAKPVLTYEKCPDGFVRFQDSCYNFYVEQFSWPEAMVFCQALKYSLVTLTSPAQYEFLRSHLATITEPGVKARIVPTTPSPYNRYGWQNMHTIQSRFQSVSSNSGAYPAAGFWTAGTAAELLGDWKWITTGQTIDFEQFNATDPNTGGHIGVSADQKSGCLALSKSMSFKISRQPCKTTQHFICERHDSS</sequence>
<evidence type="ECO:0000313" key="4">
    <source>
        <dbReference type="RefSeq" id="XP_022344165.1"/>
    </source>
</evidence>
<feature type="domain" description="C-type lectin" evidence="2">
    <location>
        <begin position="46"/>
        <end position="213"/>
    </location>
</feature>
<dbReference type="OrthoDB" id="6189089at2759"/>
<keyword evidence="1" id="KW-0732">Signal</keyword>
<protein>
    <submittedName>
        <fullName evidence="4">Uncharacterized protein LOC111137145 isoform X1</fullName>
    </submittedName>
</protein>
<dbReference type="PANTHER" id="PTHR45710:SF26">
    <property type="entry name" value="RH26557P"/>
    <property type="match status" value="1"/>
</dbReference>
<dbReference type="PROSITE" id="PS50041">
    <property type="entry name" value="C_TYPE_LECTIN_2"/>
    <property type="match status" value="1"/>
</dbReference>